<name>A1APS4_PELPD</name>
<evidence type="ECO:0000313" key="2">
    <source>
        <dbReference type="Proteomes" id="UP000006732"/>
    </source>
</evidence>
<dbReference type="STRING" id="338966.Ppro_1732"/>
<dbReference type="GO" id="GO:0019867">
    <property type="term" value="C:outer membrane"/>
    <property type="evidence" value="ECO:0007669"/>
    <property type="project" value="InterPro"/>
</dbReference>
<dbReference type="PROSITE" id="PS51257">
    <property type="entry name" value="PROKAR_LIPOPROTEIN"/>
    <property type="match status" value="1"/>
</dbReference>
<dbReference type="Pfam" id="PF04390">
    <property type="entry name" value="LptE"/>
    <property type="match status" value="1"/>
</dbReference>
<dbReference type="RefSeq" id="WP_011735621.1">
    <property type="nucleotide sequence ID" value="NC_008609.1"/>
</dbReference>
<dbReference type="GO" id="GO:0043165">
    <property type="term" value="P:Gram-negative-bacterium-type cell outer membrane assembly"/>
    <property type="evidence" value="ECO:0007669"/>
    <property type="project" value="InterPro"/>
</dbReference>
<reference evidence="1 2" key="1">
    <citation type="submission" date="2006-10" db="EMBL/GenBank/DDBJ databases">
        <title>Complete sequence of chromosome of Pelobacter propionicus DSM 2379.</title>
        <authorList>
            <consortium name="US DOE Joint Genome Institute"/>
            <person name="Copeland A."/>
            <person name="Lucas S."/>
            <person name="Lapidus A."/>
            <person name="Barry K."/>
            <person name="Detter J.C."/>
            <person name="Glavina del Rio T."/>
            <person name="Hammon N."/>
            <person name="Israni S."/>
            <person name="Dalin E."/>
            <person name="Tice H."/>
            <person name="Pitluck S."/>
            <person name="Saunders E."/>
            <person name="Brettin T."/>
            <person name="Bruce D."/>
            <person name="Han C."/>
            <person name="Tapia R."/>
            <person name="Schmutz J."/>
            <person name="Larimer F."/>
            <person name="Land M."/>
            <person name="Hauser L."/>
            <person name="Kyrpides N."/>
            <person name="Kim E."/>
            <person name="Lovley D."/>
            <person name="Richardson P."/>
        </authorList>
    </citation>
    <scope>NUCLEOTIDE SEQUENCE [LARGE SCALE GENOMIC DNA]</scope>
    <source>
        <strain evidence="2">DSM 2379 / NBRC 103807 / OttBd1</strain>
    </source>
</reference>
<dbReference type="AlphaFoldDB" id="A1APS4"/>
<keyword evidence="1" id="KW-0449">Lipoprotein</keyword>
<dbReference type="KEGG" id="ppd:Ppro_1732"/>
<keyword evidence="2" id="KW-1185">Reference proteome</keyword>
<dbReference type="OrthoDB" id="5511003at2"/>
<proteinExistence type="predicted"/>
<gene>
    <name evidence="1" type="ordered locus">Ppro_1732</name>
</gene>
<sequence>MSVSKQIAGRSGVRRAAMAVFSIVALMLLLAGCGYRPAATAGNRLGPDHRLWVAFIANDTVSPTAQTILRRALLEEAHIMRGIAPAASSADADLQVSGSLRSYSSRAVSYGIWEADQNHERDEDRAKEYRLTIDVELELRSTRDPGLDWKGTLRAYQDYPANNNLALQQSAEEKALAAASRKIAQKFLLALEQSY</sequence>
<dbReference type="Proteomes" id="UP000006732">
    <property type="component" value="Chromosome"/>
</dbReference>
<protein>
    <submittedName>
        <fullName evidence="1">Lipoprotein, putative</fullName>
    </submittedName>
</protein>
<dbReference type="Gene3D" id="3.30.160.150">
    <property type="entry name" value="Lipoprotein like domain"/>
    <property type="match status" value="1"/>
</dbReference>
<accession>A1APS4</accession>
<dbReference type="EMBL" id="CP000482">
    <property type="protein sequence ID" value="ABK99344.1"/>
    <property type="molecule type" value="Genomic_DNA"/>
</dbReference>
<evidence type="ECO:0000313" key="1">
    <source>
        <dbReference type="EMBL" id="ABK99344.1"/>
    </source>
</evidence>
<dbReference type="HOGENOM" id="CLU_1395187_0_0_7"/>
<dbReference type="InterPro" id="IPR007485">
    <property type="entry name" value="LPS_assembly_LptE"/>
</dbReference>
<organism evidence="1 2">
    <name type="scientific">Pelobacter propionicus (strain DSM 2379 / NBRC 103807 / OttBd1)</name>
    <dbReference type="NCBI Taxonomy" id="338966"/>
    <lineage>
        <taxon>Bacteria</taxon>
        <taxon>Pseudomonadati</taxon>
        <taxon>Thermodesulfobacteriota</taxon>
        <taxon>Desulfuromonadia</taxon>
        <taxon>Desulfuromonadales</taxon>
        <taxon>Desulfuromonadaceae</taxon>
        <taxon>Pelobacter</taxon>
    </lineage>
</organism>